<dbReference type="STRING" id="768671.ThimaDRAFT_1772"/>
<sequence>MSPEDLISKWQGVTPDGRAACPGALAVLNVEERMTDLIRLPWSETRSRAVGEANKILDALKASPTTARAKAKFVPATDGLDPDAEDLSPGETIACDYPK</sequence>
<dbReference type="EMBL" id="AFWV01000005">
    <property type="protein sequence ID" value="EGV18968.1"/>
    <property type="molecule type" value="Genomic_DNA"/>
</dbReference>
<accession>F9UA20</accession>
<protein>
    <submittedName>
        <fullName evidence="2">Uncharacterized protein</fullName>
    </submittedName>
</protein>
<evidence type="ECO:0000313" key="3">
    <source>
        <dbReference type="Proteomes" id="UP000005459"/>
    </source>
</evidence>
<organism evidence="2 3">
    <name type="scientific">Thiocapsa marina 5811</name>
    <dbReference type="NCBI Taxonomy" id="768671"/>
    <lineage>
        <taxon>Bacteria</taxon>
        <taxon>Pseudomonadati</taxon>
        <taxon>Pseudomonadota</taxon>
        <taxon>Gammaproteobacteria</taxon>
        <taxon>Chromatiales</taxon>
        <taxon>Chromatiaceae</taxon>
        <taxon>Thiocapsa</taxon>
    </lineage>
</organism>
<dbReference type="eggNOG" id="COG1002">
    <property type="taxonomic scope" value="Bacteria"/>
</dbReference>
<reference evidence="2 3" key="1">
    <citation type="submission" date="2011-06" db="EMBL/GenBank/DDBJ databases">
        <title>The draft genome of Thiocapsa marina 5811.</title>
        <authorList>
            <consortium name="US DOE Joint Genome Institute (JGI-PGF)"/>
            <person name="Lucas S."/>
            <person name="Han J."/>
            <person name="Cheng J.-F."/>
            <person name="Goodwin L."/>
            <person name="Pitluck S."/>
            <person name="Peters L."/>
            <person name="Land M.L."/>
            <person name="Hauser L."/>
            <person name="Vogl K."/>
            <person name="Liu Z."/>
            <person name="Imhoff J."/>
            <person name="Thiel V."/>
            <person name="Frigaard N.-U."/>
            <person name="Bryant D."/>
            <person name="Woyke T.J."/>
        </authorList>
    </citation>
    <scope>NUCLEOTIDE SEQUENCE [LARGE SCALE GENOMIC DNA]</scope>
    <source>
        <strain evidence="2 3">5811</strain>
    </source>
</reference>
<evidence type="ECO:0000256" key="1">
    <source>
        <dbReference type="SAM" id="MobiDB-lite"/>
    </source>
</evidence>
<proteinExistence type="predicted"/>
<feature type="region of interest" description="Disordered" evidence="1">
    <location>
        <begin position="79"/>
        <end position="99"/>
    </location>
</feature>
<dbReference type="AlphaFoldDB" id="F9UA20"/>
<dbReference type="Proteomes" id="UP000005459">
    <property type="component" value="Unassembled WGS sequence"/>
</dbReference>
<keyword evidence="3" id="KW-1185">Reference proteome</keyword>
<name>F9UA20_9GAMM</name>
<gene>
    <name evidence="2" type="ORF">ThimaDRAFT_1772</name>
</gene>
<evidence type="ECO:0000313" key="2">
    <source>
        <dbReference type="EMBL" id="EGV18968.1"/>
    </source>
</evidence>